<dbReference type="AlphaFoldDB" id="A0AAN7AUT5"/>
<evidence type="ECO:0000313" key="2">
    <source>
        <dbReference type="Proteomes" id="UP001303160"/>
    </source>
</evidence>
<gene>
    <name evidence="1" type="ORF">QBC40DRAFT_222572</name>
</gene>
<reference evidence="1" key="2">
    <citation type="submission" date="2023-05" db="EMBL/GenBank/DDBJ databases">
        <authorList>
            <consortium name="Lawrence Berkeley National Laboratory"/>
            <person name="Steindorff A."/>
            <person name="Hensen N."/>
            <person name="Bonometti L."/>
            <person name="Westerberg I."/>
            <person name="Brannstrom I.O."/>
            <person name="Guillou S."/>
            <person name="Cros-Aarteil S."/>
            <person name="Calhoun S."/>
            <person name="Haridas S."/>
            <person name="Kuo A."/>
            <person name="Mondo S."/>
            <person name="Pangilinan J."/>
            <person name="Riley R."/>
            <person name="Labutti K."/>
            <person name="Andreopoulos B."/>
            <person name="Lipzen A."/>
            <person name="Chen C."/>
            <person name="Yanf M."/>
            <person name="Daum C."/>
            <person name="Ng V."/>
            <person name="Clum A."/>
            <person name="Ohm R."/>
            <person name="Martin F."/>
            <person name="Silar P."/>
            <person name="Natvig D."/>
            <person name="Lalanne C."/>
            <person name="Gautier V."/>
            <person name="Ament-Velasquez S.L."/>
            <person name="Kruys A."/>
            <person name="Hutchinson M.I."/>
            <person name="Powell A.J."/>
            <person name="Barry K."/>
            <person name="Miller A.N."/>
            <person name="Grigoriev I.V."/>
            <person name="Debuchy R."/>
            <person name="Gladieux P."/>
            <person name="Thoren M.H."/>
            <person name="Johannesson H."/>
        </authorList>
    </citation>
    <scope>NUCLEOTIDE SEQUENCE</scope>
    <source>
        <strain evidence="1">CBS 315.58</strain>
    </source>
</reference>
<name>A0AAN7AUT5_9PEZI</name>
<reference evidence="1" key="1">
    <citation type="journal article" date="2023" name="Mol. Phylogenet. Evol.">
        <title>Genome-scale phylogeny and comparative genomics of the fungal order Sordariales.</title>
        <authorList>
            <person name="Hensen N."/>
            <person name="Bonometti L."/>
            <person name="Westerberg I."/>
            <person name="Brannstrom I.O."/>
            <person name="Guillou S."/>
            <person name="Cros-Aarteil S."/>
            <person name="Calhoun S."/>
            <person name="Haridas S."/>
            <person name="Kuo A."/>
            <person name="Mondo S."/>
            <person name="Pangilinan J."/>
            <person name="Riley R."/>
            <person name="LaButti K."/>
            <person name="Andreopoulos B."/>
            <person name="Lipzen A."/>
            <person name="Chen C."/>
            <person name="Yan M."/>
            <person name="Daum C."/>
            <person name="Ng V."/>
            <person name="Clum A."/>
            <person name="Steindorff A."/>
            <person name="Ohm R.A."/>
            <person name="Martin F."/>
            <person name="Silar P."/>
            <person name="Natvig D.O."/>
            <person name="Lalanne C."/>
            <person name="Gautier V."/>
            <person name="Ament-Velasquez S.L."/>
            <person name="Kruys A."/>
            <person name="Hutchinson M.I."/>
            <person name="Powell A.J."/>
            <person name="Barry K."/>
            <person name="Miller A.N."/>
            <person name="Grigoriev I.V."/>
            <person name="Debuchy R."/>
            <person name="Gladieux P."/>
            <person name="Hiltunen Thoren M."/>
            <person name="Johannesson H."/>
        </authorList>
    </citation>
    <scope>NUCLEOTIDE SEQUENCE</scope>
    <source>
        <strain evidence="1">CBS 315.58</strain>
    </source>
</reference>
<dbReference type="Proteomes" id="UP001303160">
    <property type="component" value="Unassembled WGS sequence"/>
</dbReference>
<comment type="caution">
    <text evidence="1">The sequence shown here is derived from an EMBL/GenBank/DDBJ whole genome shotgun (WGS) entry which is preliminary data.</text>
</comment>
<dbReference type="EMBL" id="MU863902">
    <property type="protein sequence ID" value="KAK4201951.1"/>
    <property type="molecule type" value="Genomic_DNA"/>
</dbReference>
<proteinExistence type="predicted"/>
<sequence length="578" mass="66191">MKTQRDEKFVDLAQLLLGLDIAASASVEACDEAFFAWVTLEVDDNGVHARMMDHRARKLVPSCKKSYPFSKRLRWTRKRQSDDIMRQMLALDPRSLLFLRSVRVLTLSAARENTKYWSRSVRWRRVQDGQCVELRTTTQGYLHAQNSPLHVQGSQYSDNVSRFHVIQEPTLESGPLNRLIMAFPVCQYGVGHWTKNENSYSFTYKKPSPFKFLLHADRWGALDPARPQCRIHRKHEMTDFHTRAMARGFQKLSNIPSLRYTWMQYLLCRDSLQSFCAQQGCGTGYSTICTALPRWLSLLPILETENDPDRNQLHAITDLRLSLEKEVDLSGNDLVPDIANVSSTFFVSVGHPPRPPSPRRTRRHSNNLHAAVGSTLAPSIVSAAISSEYRRSDMETLLRDYALNLLPKNTITAQLQSLVRESKSAAWYAKFFFLRPQYEDLQSRIARLLLLVYTKRVEHPGFQTAHNDEWRKLIESLPFIPLASGELLSWDEAKHLQSIYAPQDEKGGSLVDKDTDLKQLPGKVLDRGVWRNQDCRKFFDAARWVHTPLHGQRMSTLKAMIGRQERGQPVAFGGGLLA</sequence>
<organism evidence="1 2">
    <name type="scientific">Triangularia verruculosa</name>
    <dbReference type="NCBI Taxonomy" id="2587418"/>
    <lineage>
        <taxon>Eukaryota</taxon>
        <taxon>Fungi</taxon>
        <taxon>Dikarya</taxon>
        <taxon>Ascomycota</taxon>
        <taxon>Pezizomycotina</taxon>
        <taxon>Sordariomycetes</taxon>
        <taxon>Sordariomycetidae</taxon>
        <taxon>Sordariales</taxon>
        <taxon>Podosporaceae</taxon>
        <taxon>Triangularia</taxon>
    </lineage>
</organism>
<accession>A0AAN7AUT5</accession>
<evidence type="ECO:0000313" key="1">
    <source>
        <dbReference type="EMBL" id="KAK4201951.1"/>
    </source>
</evidence>
<keyword evidence="2" id="KW-1185">Reference proteome</keyword>
<protein>
    <submittedName>
        <fullName evidence="1">Uncharacterized protein</fullName>
    </submittedName>
</protein>